<evidence type="ECO:0000313" key="3">
    <source>
        <dbReference type="Proteomes" id="UP000185207"/>
    </source>
</evidence>
<dbReference type="AlphaFoldDB" id="A0A1N6ERC1"/>
<proteinExistence type="predicted"/>
<dbReference type="STRING" id="1416779.SAMN05444409_0804"/>
<keyword evidence="1" id="KW-0812">Transmembrane</keyword>
<evidence type="ECO:0000256" key="1">
    <source>
        <dbReference type="SAM" id="Phobius"/>
    </source>
</evidence>
<feature type="transmembrane region" description="Helical" evidence="1">
    <location>
        <begin position="12"/>
        <end position="33"/>
    </location>
</feature>
<keyword evidence="3" id="KW-1185">Reference proteome</keyword>
<feature type="transmembrane region" description="Helical" evidence="1">
    <location>
        <begin position="70"/>
        <end position="92"/>
    </location>
</feature>
<reference evidence="3" key="1">
    <citation type="submission" date="2016-11" db="EMBL/GenBank/DDBJ databases">
        <authorList>
            <person name="Varghese N."/>
            <person name="Submissions S."/>
        </authorList>
    </citation>
    <scope>NUCLEOTIDE SEQUENCE [LARGE SCALE GENOMIC DNA]</scope>
    <source>
        <strain evidence="3">DSM 27623</strain>
    </source>
</reference>
<protein>
    <submittedName>
        <fullName evidence="2">Uncharacterized protein</fullName>
    </submittedName>
</protein>
<dbReference type="EMBL" id="FSRK01000001">
    <property type="protein sequence ID" value="SIN85632.1"/>
    <property type="molecule type" value="Genomic_DNA"/>
</dbReference>
<keyword evidence="1" id="KW-1133">Transmembrane helix</keyword>
<accession>A0A1N6ERC1</accession>
<gene>
    <name evidence="2" type="ORF">SAMN05444409_0804</name>
</gene>
<dbReference type="Proteomes" id="UP000185207">
    <property type="component" value="Unassembled WGS sequence"/>
</dbReference>
<evidence type="ECO:0000313" key="2">
    <source>
        <dbReference type="EMBL" id="SIN85632.1"/>
    </source>
</evidence>
<organism evidence="2 3">
    <name type="scientific">Epilithonimonas zeae</name>
    <dbReference type="NCBI Taxonomy" id="1416779"/>
    <lineage>
        <taxon>Bacteria</taxon>
        <taxon>Pseudomonadati</taxon>
        <taxon>Bacteroidota</taxon>
        <taxon>Flavobacteriia</taxon>
        <taxon>Flavobacteriales</taxon>
        <taxon>Weeksellaceae</taxon>
        <taxon>Chryseobacterium group</taxon>
        <taxon>Epilithonimonas</taxon>
    </lineage>
</organism>
<dbReference type="OrthoDB" id="1260697at2"/>
<dbReference type="RefSeq" id="WP_074233582.1">
    <property type="nucleotide sequence ID" value="NZ_FSRK01000001.1"/>
</dbReference>
<keyword evidence="1" id="KW-0472">Membrane</keyword>
<sequence length="100" mass="11487">MKQADYIQLLKIIAVLVLFIFIPALLFYLGIVVPEYCACDKTMYEGQKGVDIWGDIVYCDGESQDFAEAFFQLFTTVLLGCLALLAFIRFLIYRIKKNNK</sequence>
<name>A0A1N6ERC1_9FLAO</name>